<accession>A0A3D9Q4K6</accession>
<gene>
    <name evidence="1" type="ORF">A8990_1563</name>
</gene>
<dbReference type="InterPro" id="IPR019644">
    <property type="entry name" value="DUF2508"/>
</dbReference>
<dbReference type="RefSeq" id="WP_116192431.1">
    <property type="nucleotide sequence ID" value="NZ_QTTN01000056.1"/>
</dbReference>
<dbReference type="Pfam" id="PF10704">
    <property type="entry name" value="DUF2508"/>
    <property type="match status" value="1"/>
</dbReference>
<proteinExistence type="predicted"/>
<comment type="caution">
    <text evidence="1">The sequence shown here is derived from an EMBL/GenBank/DDBJ whole genome shotgun (WGS) entry which is preliminary data.</text>
</comment>
<dbReference type="EMBL" id="QTTN01000056">
    <property type="protein sequence ID" value="REE57390.1"/>
    <property type="molecule type" value="Genomic_DNA"/>
</dbReference>
<evidence type="ECO:0000313" key="2">
    <source>
        <dbReference type="Proteomes" id="UP000256304"/>
    </source>
</evidence>
<sequence length="92" mass="10937">MKWKFWVRSKKQAALKQKKTELQEQLELYAEIETAKQEWDNAQRYFEYALGKDQIDYAVFAMAAAEKRYEMLIRKAKRMPVKWSNLKGGLSG</sequence>
<protein>
    <submittedName>
        <fullName evidence="1">Uncharacterized protein DUF2508</fullName>
    </submittedName>
</protein>
<name>A0A3D9Q4K6_9BACL</name>
<reference evidence="1 2" key="1">
    <citation type="submission" date="2018-08" db="EMBL/GenBank/DDBJ databases">
        <title>Genomic Encyclopedia of Type Strains, Phase III (KMG-III): the genomes of soil and plant-associated and newly described type strains.</title>
        <authorList>
            <person name="Whitman W."/>
        </authorList>
    </citation>
    <scope>NUCLEOTIDE SEQUENCE [LARGE SCALE GENOMIC DNA]</scope>
    <source>
        <strain evidence="1 2">CGMCC 1.10966</strain>
    </source>
</reference>
<dbReference type="AlphaFoldDB" id="A0A3D9Q4K6"/>
<evidence type="ECO:0000313" key="1">
    <source>
        <dbReference type="EMBL" id="REE57390.1"/>
    </source>
</evidence>
<organism evidence="1 2">
    <name type="scientific">Paenibacillus taihuensis</name>
    <dbReference type="NCBI Taxonomy" id="1156355"/>
    <lineage>
        <taxon>Bacteria</taxon>
        <taxon>Bacillati</taxon>
        <taxon>Bacillota</taxon>
        <taxon>Bacilli</taxon>
        <taxon>Bacillales</taxon>
        <taxon>Paenibacillaceae</taxon>
        <taxon>Paenibacillus</taxon>
    </lineage>
</organism>
<dbReference type="OrthoDB" id="2649829at2"/>
<keyword evidence="2" id="KW-1185">Reference proteome</keyword>
<dbReference type="Proteomes" id="UP000256304">
    <property type="component" value="Unassembled WGS sequence"/>
</dbReference>